<feature type="compositionally biased region" description="Basic and acidic residues" evidence="1">
    <location>
        <begin position="76"/>
        <end position="92"/>
    </location>
</feature>
<evidence type="ECO:0000313" key="4">
    <source>
        <dbReference type="Proteomes" id="UP000199229"/>
    </source>
</evidence>
<evidence type="ECO:0008006" key="5">
    <source>
        <dbReference type="Google" id="ProtNLM"/>
    </source>
</evidence>
<organism evidence="3 4">
    <name type="scientific">Methylobacterium gossipiicola</name>
    <dbReference type="NCBI Taxonomy" id="582675"/>
    <lineage>
        <taxon>Bacteria</taxon>
        <taxon>Pseudomonadati</taxon>
        <taxon>Pseudomonadota</taxon>
        <taxon>Alphaproteobacteria</taxon>
        <taxon>Hyphomicrobiales</taxon>
        <taxon>Methylobacteriaceae</taxon>
        <taxon>Methylobacterium</taxon>
    </lineage>
</organism>
<feature type="chain" id="PRO_5011647093" description="SnoaL-like domain-containing protein" evidence="2">
    <location>
        <begin position="29"/>
        <end position="277"/>
    </location>
</feature>
<feature type="compositionally biased region" description="Low complexity" evidence="1">
    <location>
        <begin position="56"/>
        <end position="73"/>
    </location>
</feature>
<dbReference type="STRING" id="582675.SAMN05192565_10957"/>
<feature type="signal peptide" evidence="2">
    <location>
        <begin position="1"/>
        <end position="28"/>
    </location>
</feature>
<evidence type="ECO:0000313" key="3">
    <source>
        <dbReference type="EMBL" id="SFG72960.1"/>
    </source>
</evidence>
<dbReference type="AlphaFoldDB" id="A0A1I2U758"/>
<gene>
    <name evidence="3" type="ORF">SAMN05192565_10957</name>
</gene>
<feature type="compositionally biased region" description="Basic residues" evidence="1">
    <location>
        <begin position="94"/>
        <end position="103"/>
    </location>
</feature>
<feature type="compositionally biased region" description="Basic and acidic residues" evidence="1">
    <location>
        <begin position="104"/>
        <end position="114"/>
    </location>
</feature>
<name>A0A1I2U758_9HYPH</name>
<evidence type="ECO:0000256" key="1">
    <source>
        <dbReference type="SAM" id="MobiDB-lite"/>
    </source>
</evidence>
<accession>A0A1I2U758</accession>
<proteinExistence type="predicted"/>
<dbReference type="Proteomes" id="UP000199229">
    <property type="component" value="Unassembled WGS sequence"/>
</dbReference>
<sequence length="277" mass="29262">MIAMRYGSCSVCSAALIGALLVAGPALAQSRPGWVDPPAKSEGKGAVEAAPKAETSPMPEAAPSQAASPSPAARTESPRRVTRAERRPEAAPRRGARPVARPRRLAEPAPRRLSEVPVRPPLPMASSERFPEWAAAATRLTDDYLDSVSAPGLGIVTAAPRFYGETVRFHGRTLSLAALMAEKRSFAARWPVRTYQAQGGATHVACHAATATCIVRTTFDYRAENPARGARAQGVSELVLTVDLSGDRPVIVSETSRVLRRYGPGPLGAIAGRTRGA</sequence>
<protein>
    <recommendedName>
        <fullName evidence="5">SnoaL-like domain-containing protein</fullName>
    </recommendedName>
</protein>
<reference evidence="4" key="1">
    <citation type="submission" date="2016-10" db="EMBL/GenBank/DDBJ databases">
        <authorList>
            <person name="Varghese N."/>
            <person name="Submissions S."/>
        </authorList>
    </citation>
    <scope>NUCLEOTIDE SEQUENCE [LARGE SCALE GENOMIC DNA]</scope>
    <source>
        <strain evidence="4">Gh-105</strain>
    </source>
</reference>
<dbReference type="EMBL" id="FOPM01000009">
    <property type="protein sequence ID" value="SFG72960.1"/>
    <property type="molecule type" value="Genomic_DNA"/>
</dbReference>
<dbReference type="RefSeq" id="WP_342029853.1">
    <property type="nucleotide sequence ID" value="NZ_FOPM01000009.1"/>
</dbReference>
<keyword evidence="2" id="KW-0732">Signal</keyword>
<evidence type="ECO:0000256" key="2">
    <source>
        <dbReference type="SAM" id="SignalP"/>
    </source>
</evidence>
<feature type="region of interest" description="Disordered" evidence="1">
    <location>
        <begin position="31"/>
        <end position="125"/>
    </location>
</feature>
<keyword evidence="4" id="KW-1185">Reference proteome</keyword>